<evidence type="ECO:0000313" key="1">
    <source>
        <dbReference type="EMBL" id="KRX13427.1"/>
    </source>
</evidence>
<protein>
    <submittedName>
        <fullName evidence="1">Uncharacterized protein</fullName>
    </submittedName>
</protein>
<sequence>MTSKHISNAPSAKSGYADSIDVNNYIKYYRTLFRDARAKQHEVAFSSIELPFNERIHVAENFIKTYRKTIHGDEMVIVTQCNIQEAKALLSKMANIYHCHDDSSHVESARWQASSANCSWSFPVLDVRPRGEEGKLISAAVLASAFAAVAQLLCTSASIVLGVQLGHHRRRTEKPDVGWLLETTARLLRSAAIEYTISFYIVSISVTCICASRKAQKATPFAEIDKSNQAAMSTSCNDSKFTSPTAASRAQSLVDEIFGCNGLKQLVLVLVHLCDCNAIFDHLQSIFKNKRKRRTVYHQGLCGMNLLELVERDCTYCKIRKEMFVWGGLIGNDSVKAASEMNDW</sequence>
<evidence type="ECO:0000313" key="2">
    <source>
        <dbReference type="Proteomes" id="UP000054630"/>
    </source>
</evidence>
<name>A0A0V0RFZ6_9BILA</name>
<dbReference type="Proteomes" id="UP000054630">
    <property type="component" value="Unassembled WGS sequence"/>
</dbReference>
<dbReference type="AlphaFoldDB" id="A0A0V0RFZ6"/>
<proteinExistence type="predicted"/>
<keyword evidence="2" id="KW-1185">Reference proteome</keyword>
<dbReference type="EMBL" id="JYDL01000202">
    <property type="protein sequence ID" value="KRX13427.1"/>
    <property type="molecule type" value="Genomic_DNA"/>
</dbReference>
<dbReference type="OrthoDB" id="10329124at2759"/>
<comment type="caution">
    <text evidence="1">The sequence shown here is derived from an EMBL/GenBank/DDBJ whole genome shotgun (WGS) entry which is preliminary data.</text>
</comment>
<accession>A0A0V0RFZ6</accession>
<gene>
    <name evidence="1" type="ORF">T07_11496</name>
</gene>
<reference evidence="1 2" key="1">
    <citation type="submission" date="2015-01" db="EMBL/GenBank/DDBJ databases">
        <title>Evolution of Trichinella species and genotypes.</title>
        <authorList>
            <person name="Korhonen P.K."/>
            <person name="Edoardo P."/>
            <person name="Giuseppe L.R."/>
            <person name="Gasser R.B."/>
        </authorList>
    </citation>
    <scope>NUCLEOTIDE SEQUENCE [LARGE SCALE GENOMIC DNA]</scope>
    <source>
        <strain evidence="1">ISS37</strain>
    </source>
</reference>
<organism evidence="1 2">
    <name type="scientific">Trichinella nelsoni</name>
    <dbReference type="NCBI Taxonomy" id="6336"/>
    <lineage>
        <taxon>Eukaryota</taxon>
        <taxon>Metazoa</taxon>
        <taxon>Ecdysozoa</taxon>
        <taxon>Nematoda</taxon>
        <taxon>Enoplea</taxon>
        <taxon>Dorylaimia</taxon>
        <taxon>Trichinellida</taxon>
        <taxon>Trichinellidae</taxon>
        <taxon>Trichinella</taxon>
    </lineage>
</organism>